<reference evidence="3 4" key="1">
    <citation type="journal article" date="2013" name="Proc. Natl. Acad. Sci. U.S.A.">
        <title>Fine-scale variation in meiotic recombination in Mimulus inferred from population shotgun sequencing.</title>
        <authorList>
            <person name="Hellsten U."/>
            <person name="Wright K.M."/>
            <person name="Jenkins J."/>
            <person name="Shu S."/>
            <person name="Yuan Y."/>
            <person name="Wessler S.R."/>
            <person name="Schmutz J."/>
            <person name="Willis J.H."/>
            <person name="Rokhsar D.S."/>
        </authorList>
    </citation>
    <scope>NUCLEOTIDE SEQUENCE [LARGE SCALE GENOMIC DNA]</scope>
    <source>
        <strain evidence="4">cv. DUN x IM62</strain>
    </source>
</reference>
<comment type="similarity">
    <text evidence="1">Belongs to the 4-hydroxybenzoyl-CoA thioesterase family.</text>
</comment>
<dbReference type="EMBL" id="KI630493">
    <property type="protein sequence ID" value="EYU38222.1"/>
    <property type="molecule type" value="Genomic_DNA"/>
</dbReference>
<evidence type="ECO:0008006" key="5">
    <source>
        <dbReference type="Google" id="ProtNLM"/>
    </source>
</evidence>
<name>A0A022RCZ5_ERYGU</name>
<dbReference type="SUPFAM" id="SSF54637">
    <property type="entry name" value="Thioesterase/thiol ester dehydrase-isomerase"/>
    <property type="match status" value="1"/>
</dbReference>
<proteinExistence type="inferred from homology"/>
<protein>
    <recommendedName>
        <fullName evidence="5">Thioesterase domain-containing protein</fullName>
    </recommendedName>
</protein>
<dbReference type="InterPro" id="IPR050563">
    <property type="entry name" value="4-hydroxybenzoyl-CoA_TE"/>
</dbReference>
<dbReference type="GO" id="GO:0016297">
    <property type="term" value="F:fatty acyl-[ACP] hydrolase activity"/>
    <property type="evidence" value="ECO:0000318"/>
    <property type="project" value="GO_Central"/>
</dbReference>
<evidence type="ECO:0000256" key="2">
    <source>
        <dbReference type="ARBA" id="ARBA00022801"/>
    </source>
</evidence>
<dbReference type="CDD" id="cd00586">
    <property type="entry name" value="4HBT"/>
    <property type="match status" value="1"/>
</dbReference>
<keyword evidence="4" id="KW-1185">Reference proteome</keyword>
<gene>
    <name evidence="3" type="ORF">MIMGU_mgv1a024969mg</name>
</gene>
<accession>A0A022RCZ5</accession>
<evidence type="ECO:0000313" key="4">
    <source>
        <dbReference type="Proteomes" id="UP000030748"/>
    </source>
</evidence>
<dbReference type="AlphaFoldDB" id="A0A022RCZ5"/>
<evidence type="ECO:0000313" key="3">
    <source>
        <dbReference type="EMBL" id="EYU38222.1"/>
    </source>
</evidence>
<dbReference type="PANTHER" id="PTHR31793:SF27">
    <property type="entry name" value="NOVEL THIOESTERASE SUPERFAMILY DOMAIN AND SAPOSIN A-TYPE DOMAIN CONTAINING PROTEIN (0610012H03RIK)"/>
    <property type="match status" value="1"/>
</dbReference>
<dbReference type="PANTHER" id="PTHR31793">
    <property type="entry name" value="4-HYDROXYBENZOYL-COA THIOESTERASE FAMILY MEMBER"/>
    <property type="match status" value="1"/>
</dbReference>
<sequence>MNWFHEIKLEVRDYEVDRYGVVKDYVYANYCEYGQCELSKNKIGLDGDIFAVTEMSFKCIAPLRSGDQFVLMVKLYDYSTTRFYFENLIFKLPNLKEKKN</sequence>
<dbReference type="Proteomes" id="UP000030748">
    <property type="component" value="Unassembled WGS sequence"/>
</dbReference>
<organism evidence="3 4">
    <name type="scientific">Erythranthe guttata</name>
    <name type="common">Yellow monkey flower</name>
    <name type="synonym">Mimulus guttatus</name>
    <dbReference type="NCBI Taxonomy" id="4155"/>
    <lineage>
        <taxon>Eukaryota</taxon>
        <taxon>Viridiplantae</taxon>
        <taxon>Streptophyta</taxon>
        <taxon>Embryophyta</taxon>
        <taxon>Tracheophyta</taxon>
        <taxon>Spermatophyta</taxon>
        <taxon>Magnoliopsida</taxon>
        <taxon>eudicotyledons</taxon>
        <taxon>Gunneridae</taxon>
        <taxon>Pentapetalae</taxon>
        <taxon>asterids</taxon>
        <taxon>lamiids</taxon>
        <taxon>Lamiales</taxon>
        <taxon>Phrymaceae</taxon>
        <taxon>Erythranthe</taxon>
    </lineage>
</organism>
<dbReference type="Gene3D" id="3.10.129.10">
    <property type="entry name" value="Hotdog Thioesterase"/>
    <property type="match status" value="1"/>
</dbReference>
<dbReference type="GO" id="GO:0009507">
    <property type="term" value="C:chloroplast"/>
    <property type="evidence" value="ECO:0000318"/>
    <property type="project" value="GO_Central"/>
</dbReference>
<keyword evidence="2" id="KW-0378">Hydrolase</keyword>
<dbReference type="InterPro" id="IPR029069">
    <property type="entry name" value="HotDog_dom_sf"/>
</dbReference>
<evidence type="ECO:0000256" key="1">
    <source>
        <dbReference type="ARBA" id="ARBA00005953"/>
    </source>
</evidence>